<keyword evidence="1" id="KW-0472">Membrane</keyword>
<evidence type="ECO:0000313" key="3">
    <source>
        <dbReference type="Proteomes" id="UP000322667"/>
    </source>
</evidence>
<accession>A0A5D2N567</accession>
<evidence type="ECO:0000313" key="2">
    <source>
        <dbReference type="EMBL" id="TYH98502.1"/>
    </source>
</evidence>
<keyword evidence="1" id="KW-0812">Transmembrane</keyword>
<dbReference type="AlphaFoldDB" id="A0A5D2N567"/>
<name>A0A5D2N567_GOSTO</name>
<reference evidence="2 3" key="1">
    <citation type="submission" date="2019-07" db="EMBL/GenBank/DDBJ databases">
        <title>WGS assembly of Gossypium tomentosum.</title>
        <authorList>
            <person name="Chen Z.J."/>
            <person name="Sreedasyam A."/>
            <person name="Ando A."/>
            <person name="Song Q."/>
            <person name="De L."/>
            <person name="Hulse-Kemp A."/>
            <person name="Ding M."/>
            <person name="Ye W."/>
            <person name="Kirkbride R."/>
            <person name="Jenkins J."/>
            <person name="Plott C."/>
            <person name="Lovell J."/>
            <person name="Lin Y.-M."/>
            <person name="Vaughn R."/>
            <person name="Liu B."/>
            <person name="Li W."/>
            <person name="Simpson S."/>
            <person name="Scheffler B."/>
            <person name="Saski C."/>
            <person name="Grover C."/>
            <person name="Hu G."/>
            <person name="Conover J."/>
            <person name="Carlson J."/>
            <person name="Shu S."/>
            <person name="Boston L."/>
            <person name="Williams M."/>
            <person name="Peterson D."/>
            <person name="Mcgee K."/>
            <person name="Jones D."/>
            <person name="Wendel J."/>
            <person name="Stelly D."/>
            <person name="Grimwood J."/>
            <person name="Schmutz J."/>
        </authorList>
    </citation>
    <scope>NUCLEOTIDE SEQUENCE [LARGE SCALE GENOMIC DNA]</scope>
    <source>
        <strain evidence="2">7179.01</strain>
    </source>
</reference>
<keyword evidence="3" id="KW-1185">Reference proteome</keyword>
<feature type="transmembrane region" description="Helical" evidence="1">
    <location>
        <begin position="6"/>
        <end position="25"/>
    </location>
</feature>
<dbReference type="Proteomes" id="UP000322667">
    <property type="component" value="Chromosome A11"/>
</dbReference>
<keyword evidence="1" id="KW-1133">Transmembrane helix</keyword>
<gene>
    <name evidence="2" type="ORF">ES332_A11G000900v1</name>
</gene>
<sequence length="62" mass="7284">MDLPRALLGTFLFQFLFRIIINFWAPKKSTKKRKLGHSISHRGQRIGFKEEQSFPCHLQVSP</sequence>
<dbReference type="EMBL" id="CM017620">
    <property type="protein sequence ID" value="TYH98502.1"/>
    <property type="molecule type" value="Genomic_DNA"/>
</dbReference>
<proteinExistence type="predicted"/>
<protein>
    <submittedName>
        <fullName evidence="2">Uncharacterized protein</fullName>
    </submittedName>
</protein>
<organism evidence="2 3">
    <name type="scientific">Gossypium tomentosum</name>
    <name type="common">Hawaiian cotton</name>
    <name type="synonym">Gossypium sandvicense</name>
    <dbReference type="NCBI Taxonomy" id="34277"/>
    <lineage>
        <taxon>Eukaryota</taxon>
        <taxon>Viridiplantae</taxon>
        <taxon>Streptophyta</taxon>
        <taxon>Embryophyta</taxon>
        <taxon>Tracheophyta</taxon>
        <taxon>Spermatophyta</taxon>
        <taxon>Magnoliopsida</taxon>
        <taxon>eudicotyledons</taxon>
        <taxon>Gunneridae</taxon>
        <taxon>Pentapetalae</taxon>
        <taxon>rosids</taxon>
        <taxon>malvids</taxon>
        <taxon>Malvales</taxon>
        <taxon>Malvaceae</taxon>
        <taxon>Malvoideae</taxon>
        <taxon>Gossypium</taxon>
    </lineage>
</organism>
<evidence type="ECO:0000256" key="1">
    <source>
        <dbReference type="SAM" id="Phobius"/>
    </source>
</evidence>